<feature type="binding site" evidence="8 10">
    <location>
        <begin position="107"/>
        <end position="108"/>
    </location>
    <ligand>
        <name>substrate</name>
    </ligand>
</feature>
<evidence type="ECO:0000256" key="3">
    <source>
        <dbReference type="ARBA" id="ARBA00004902"/>
    </source>
</evidence>
<feature type="active site" description="Proton donor" evidence="8 9">
    <location>
        <position position="106"/>
    </location>
</feature>
<evidence type="ECO:0000256" key="1">
    <source>
        <dbReference type="ARBA" id="ARBA00001864"/>
    </source>
</evidence>
<dbReference type="NCBIfam" id="NF003806">
    <property type="entry name" value="PRK05395.1-3"/>
    <property type="match status" value="1"/>
</dbReference>
<feature type="binding site" evidence="8 10">
    <location>
        <position position="93"/>
    </location>
    <ligand>
        <name>substrate</name>
    </ligand>
</feature>
<comment type="similarity">
    <text evidence="4 8">Belongs to the type-II 3-dehydroquinase family.</text>
</comment>
<dbReference type="AlphaFoldDB" id="A0AAE3N6G1"/>
<name>A0AAE3N6G1_9BURK</name>
<feature type="binding site" evidence="8 10">
    <location>
        <position position="86"/>
    </location>
    <ligand>
        <name>substrate</name>
    </ligand>
</feature>
<dbReference type="Proteomes" id="UP001212602">
    <property type="component" value="Unassembled WGS sequence"/>
</dbReference>
<dbReference type="SUPFAM" id="SSF52304">
    <property type="entry name" value="Type II 3-dehydroquinate dehydratase"/>
    <property type="match status" value="1"/>
</dbReference>
<dbReference type="RefSeq" id="WP_271427036.1">
    <property type="nucleotide sequence ID" value="NZ_JAQIPB010000002.1"/>
</dbReference>
<dbReference type="EMBL" id="JAQIPB010000002">
    <property type="protein sequence ID" value="MDA7415763.1"/>
    <property type="molecule type" value="Genomic_DNA"/>
</dbReference>
<comment type="function">
    <text evidence="2 8">Catalyzes a trans-dehydration via an enolate intermediate.</text>
</comment>
<feature type="active site" description="Proton acceptor" evidence="8 9">
    <location>
        <position position="24"/>
    </location>
</feature>
<dbReference type="EC" id="4.2.1.10" evidence="6 8"/>
<evidence type="ECO:0000256" key="9">
    <source>
        <dbReference type="PIRSR" id="PIRSR001399-1"/>
    </source>
</evidence>
<dbReference type="GO" id="GO:0008652">
    <property type="term" value="P:amino acid biosynthetic process"/>
    <property type="evidence" value="ECO:0007669"/>
    <property type="project" value="UniProtKB-KW"/>
</dbReference>
<dbReference type="Gene3D" id="3.40.50.9100">
    <property type="entry name" value="Dehydroquinase, class II"/>
    <property type="match status" value="1"/>
</dbReference>
<comment type="pathway">
    <text evidence="3 8">Metabolic intermediate biosynthesis; chorismate biosynthesis; chorismate from D-erythrose 4-phosphate and phosphoenolpyruvate: step 3/7.</text>
</comment>
<comment type="subunit">
    <text evidence="5 8">Homododecamer.</text>
</comment>
<dbReference type="PANTHER" id="PTHR21272">
    <property type="entry name" value="CATABOLIC 3-DEHYDROQUINASE"/>
    <property type="match status" value="1"/>
</dbReference>
<dbReference type="PIRSF" id="PIRSF001399">
    <property type="entry name" value="DHquinase_II"/>
    <property type="match status" value="1"/>
</dbReference>
<evidence type="ECO:0000256" key="8">
    <source>
        <dbReference type="HAMAP-Rule" id="MF_00169"/>
    </source>
</evidence>
<dbReference type="GO" id="GO:0009423">
    <property type="term" value="P:chorismate biosynthetic process"/>
    <property type="evidence" value="ECO:0007669"/>
    <property type="project" value="UniProtKB-UniRule"/>
</dbReference>
<dbReference type="NCBIfam" id="NF003805">
    <property type="entry name" value="PRK05395.1-2"/>
    <property type="match status" value="1"/>
</dbReference>
<dbReference type="GO" id="GO:0003855">
    <property type="term" value="F:3-dehydroquinate dehydratase activity"/>
    <property type="evidence" value="ECO:0007669"/>
    <property type="project" value="UniProtKB-UniRule"/>
</dbReference>
<dbReference type="NCBIfam" id="TIGR01088">
    <property type="entry name" value="aroQ"/>
    <property type="match status" value="1"/>
</dbReference>
<protein>
    <recommendedName>
        <fullName evidence="6 8">3-dehydroquinate dehydratase</fullName>
        <shortName evidence="8">3-dehydroquinase</shortName>
        <ecNumber evidence="6 8">4.2.1.10</ecNumber>
    </recommendedName>
    <alternativeName>
        <fullName evidence="8">Type II DHQase</fullName>
    </alternativeName>
</protein>
<dbReference type="NCBIfam" id="NF003807">
    <property type="entry name" value="PRK05395.1-4"/>
    <property type="match status" value="1"/>
</dbReference>
<comment type="catalytic activity">
    <reaction evidence="1 8">
        <text>3-dehydroquinate = 3-dehydroshikimate + H2O</text>
        <dbReference type="Rhea" id="RHEA:21096"/>
        <dbReference type="ChEBI" id="CHEBI:15377"/>
        <dbReference type="ChEBI" id="CHEBI:16630"/>
        <dbReference type="ChEBI" id="CHEBI:32364"/>
        <dbReference type="EC" id="4.2.1.10"/>
    </reaction>
</comment>
<evidence type="ECO:0000256" key="4">
    <source>
        <dbReference type="ARBA" id="ARBA00011037"/>
    </source>
</evidence>
<evidence type="ECO:0000256" key="11">
    <source>
        <dbReference type="PIRSR" id="PIRSR001399-3"/>
    </source>
</evidence>
<dbReference type="Pfam" id="PF01220">
    <property type="entry name" value="DHquinase_II"/>
    <property type="match status" value="1"/>
</dbReference>
<feature type="site" description="Transition state stabilizer" evidence="8 11">
    <location>
        <position position="19"/>
    </location>
</feature>
<sequence>MKKKILVLNGPNLNLLGTREPAQYGHHTLADVQALCEAAGQARGVAIECRQSNHEGLLLDWLHEAGREAAAGTLLGVVLNAGAYTHTSVAIHDAIKGANVPVIEVHISNVHAREAFRHHSYISPVARGIIVGLGVRGYELAIDALAPLNPAAAAQA</sequence>
<dbReference type="InterPro" id="IPR018509">
    <property type="entry name" value="DHquinase_II_CS"/>
</dbReference>
<feature type="binding site" evidence="8 10">
    <location>
        <position position="117"/>
    </location>
    <ligand>
        <name>substrate</name>
    </ligand>
</feature>
<keyword evidence="7 8" id="KW-0456">Lyase</keyword>
<dbReference type="HAMAP" id="MF_00169">
    <property type="entry name" value="AroQ"/>
    <property type="match status" value="1"/>
</dbReference>
<dbReference type="InterPro" id="IPR001874">
    <property type="entry name" value="DHquinase_II"/>
</dbReference>
<keyword evidence="8" id="KW-0057">Aromatic amino acid biosynthesis</keyword>
<comment type="caution">
    <text evidence="12">The sequence shown here is derived from an EMBL/GenBank/DDBJ whole genome shotgun (WGS) entry which is preliminary data.</text>
</comment>
<dbReference type="GO" id="GO:0009073">
    <property type="term" value="P:aromatic amino acid family biosynthetic process"/>
    <property type="evidence" value="ECO:0007669"/>
    <property type="project" value="UniProtKB-KW"/>
</dbReference>
<keyword evidence="13" id="KW-1185">Reference proteome</keyword>
<evidence type="ECO:0000256" key="7">
    <source>
        <dbReference type="ARBA" id="ARBA00023239"/>
    </source>
</evidence>
<organism evidence="12 13">
    <name type="scientific">Xenophilus arseniciresistens</name>
    <dbReference type="NCBI Taxonomy" id="1283306"/>
    <lineage>
        <taxon>Bacteria</taxon>
        <taxon>Pseudomonadati</taxon>
        <taxon>Pseudomonadota</taxon>
        <taxon>Betaproteobacteria</taxon>
        <taxon>Burkholderiales</taxon>
        <taxon>Comamonadaceae</taxon>
        <taxon>Xenophilus</taxon>
    </lineage>
</organism>
<gene>
    <name evidence="8 12" type="primary">aroQ</name>
    <name evidence="12" type="ORF">PGB34_05245</name>
</gene>
<evidence type="ECO:0000256" key="2">
    <source>
        <dbReference type="ARBA" id="ARBA00003924"/>
    </source>
</evidence>
<evidence type="ECO:0000313" key="12">
    <source>
        <dbReference type="EMBL" id="MDA7415763.1"/>
    </source>
</evidence>
<evidence type="ECO:0000313" key="13">
    <source>
        <dbReference type="Proteomes" id="UP001212602"/>
    </source>
</evidence>
<proteinExistence type="inferred from homology"/>
<feature type="binding site" evidence="8 10">
    <location>
        <position position="80"/>
    </location>
    <ligand>
        <name>substrate</name>
    </ligand>
</feature>
<dbReference type="PROSITE" id="PS01029">
    <property type="entry name" value="DEHYDROQUINASE_II"/>
    <property type="match status" value="1"/>
</dbReference>
<evidence type="ECO:0000256" key="6">
    <source>
        <dbReference type="ARBA" id="ARBA00012060"/>
    </source>
</evidence>
<dbReference type="CDD" id="cd00466">
    <property type="entry name" value="DHQase_II"/>
    <property type="match status" value="1"/>
</dbReference>
<evidence type="ECO:0000256" key="10">
    <source>
        <dbReference type="PIRSR" id="PIRSR001399-2"/>
    </source>
</evidence>
<evidence type="ECO:0000256" key="5">
    <source>
        <dbReference type="ARBA" id="ARBA00011193"/>
    </source>
</evidence>
<reference evidence="12" key="1">
    <citation type="submission" date="2023-01" db="EMBL/GenBank/DDBJ databases">
        <title>Xenophilus mangrovi sp. nov., isolated from soil of Mangrove nature reserve.</title>
        <authorList>
            <person name="Xu S."/>
            <person name="Liu Z."/>
            <person name="Xu Y."/>
        </authorList>
    </citation>
    <scope>NUCLEOTIDE SEQUENCE</scope>
    <source>
        <strain evidence="12">YW8</strain>
    </source>
</reference>
<dbReference type="InterPro" id="IPR036441">
    <property type="entry name" value="DHquinase_II_sf"/>
</dbReference>
<accession>A0AAE3N6G1</accession>
<dbReference type="PANTHER" id="PTHR21272:SF3">
    <property type="entry name" value="CATABOLIC 3-DEHYDROQUINASE"/>
    <property type="match status" value="1"/>
</dbReference>
<keyword evidence="8" id="KW-0028">Amino-acid biosynthesis</keyword>
<dbReference type="GO" id="GO:0019631">
    <property type="term" value="P:quinate catabolic process"/>
    <property type="evidence" value="ECO:0007669"/>
    <property type="project" value="TreeGrafter"/>
</dbReference>